<evidence type="ECO:0000313" key="1">
    <source>
        <dbReference type="EMBL" id="SVC45298.1"/>
    </source>
</evidence>
<accession>A0A382M9N1</accession>
<gene>
    <name evidence="1" type="ORF">METZ01_LOCUS298152</name>
</gene>
<organism evidence="1">
    <name type="scientific">marine metagenome</name>
    <dbReference type="NCBI Taxonomy" id="408172"/>
    <lineage>
        <taxon>unclassified sequences</taxon>
        <taxon>metagenomes</taxon>
        <taxon>ecological metagenomes</taxon>
    </lineage>
</organism>
<reference evidence="1" key="1">
    <citation type="submission" date="2018-05" db="EMBL/GenBank/DDBJ databases">
        <authorList>
            <person name="Lanie J.A."/>
            <person name="Ng W.-L."/>
            <person name="Kazmierczak K.M."/>
            <person name="Andrzejewski T.M."/>
            <person name="Davidsen T.M."/>
            <person name="Wayne K.J."/>
            <person name="Tettelin H."/>
            <person name="Glass J.I."/>
            <person name="Rusch D."/>
            <person name="Podicherti R."/>
            <person name="Tsui H.-C.T."/>
            <person name="Winkler M.E."/>
        </authorList>
    </citation>
    <scope>NUCLEOTIDE SEQUENCE</scope>
</reference>
<name>A0A382M9N1_9ZZZZ</name>
<dbReference type="AlphaFoldDB" id="A0A382M9N1"/>
<proteinExistence type="predicted"/>
<sequence length="26" mass="2980">MRLTVELHKALFGKDKIKPIAKKKSV</sequence>
<dbReference type="EMBL" id="UINC01092041">
    <property type="protein sequence ID" value="SVC45298.1"/>
    <property type="molecule type" value="Genomic_DNA"/>
</dbReference>
<protein>
    <submittedName>
        <fullName evidence="1">Uncharacterized protein</fullName>
    </submittedName>
</protein>